<keyword evidence="2" id="KW-1185">Reference proteome</keyword>
<gene>
    <name evidence="1" type="ORF">RFULGI_LOCUS7319</name>
</gene>
<sequence>CEDRYCKIGGPSKKAKYKSGRKDKVNKCDDDDLDEKLKREREDRIRHFQDIDQYVLPVEVVID</sequence>
<comment type="caution">
    <text evidence="1">The sequence shown here is derived from an EMBL/GenBank/DDBJ whole genome shotgun (WGS) entry which is preliminary data.</text>
</comment>
<dbReference type="Proteomes" id="UP000789396">
    <property type="component" value="Unassembled WGS sequence"/>
</dbReference>
<reference evidence="1" key="1">
    <citation type="submission" date="2021-06" db="EMBL/GenBank/DDBJ databases">
        <authorList>
            <person name="Kallberg Y."/>
            <person name="Tangrot J."/>
            <person name="Rosling A."/>
        </authorList>
    </citation>
    <scope>NUCLEOTIDE SEQUENCE</scope>
    <source>
        <strain evidence="1">IN212</strain>
    </source>
</reference>
<protein>
    <submittedName>
        <fullName evidence="1">7503_t:CDS:1</fullName>
    </submittedName>
</protein>
<accession>A0A9N9GLU2</accession>
<feature type="non-terminal residue" evidence="1">
    <location>
        <position position="63"/>
    </location>
</feature>
<dbReference type="EMBL" id="CAJVPZ010010460">
    <property type="protein sequence ID" value="CAG8619872.1"/>
    <property type="molecule type" value="Genomic_DNA"/>
</dbReference>
<proteinExistence type="predicted"/>
<name>A0A9N9GLU2_9GLOM</name>
<evidence type="ECO:0000313" key="1">
    <source>
        <dbReference type="EMBL" id="CAG8619872.1"/>
    </source>
</evidence>
<dbReference type="AlphaFoldDB" id="A0A9N9GLU2"/>
<organism evidence="1 2">
    <name type="scientific">Racocetra fulgida</name>
    <dbReference type="NCBI Taxonomy" id="60492"/>
    <lineage>
        <taxon>Eukaryota</taxon>
        <taxon>Fungi</taxon>
        <taxon>Fungi incertae sedis</taxon>
        <taxon>Mucoromycota</taxon>
        <taxon>Glomeromycotina</taxon>
        <taxon>Glomeromycetes</taxon>
        <taxon>Diversisporales</taxon>
        <taxon>Gigasporaceae</taxon>
        <taxon>Racocetra</taxon>
    </lineage>
</organism>
<evidence type="ECO:0000313" key="2">
    <source>
        <dbReference type="Proteomes" id="UP000789396"/>
    </source>
</evidence>